<reference evidence="5" key="1">
    <citation type="submission" date="2022-12" db="EMBL/GenBank/DDBJ databases">
        <title>Draft genome assemblies for two species of Escallonia (Escalloniales).</title>
        <authorList>
            <person name="Chanderbali A."/>
            <person name="Dervinis C."/>
            <person name="Anghel I."/>
            <person name="Soltis D."/>
            <person name="Soltis P."/>
            <person name="Zapata F."/>
        </authorList>
    </citation>
    <scope>NUCLEOTIDE SEQUENCE</scope>
    <source>
        <strain evidence="5">UCBG64.0493</strain>
        <tissue evidence="5">Leaf</tissue>
    </source>
</reference>
<gene>
    <name evidence="5" type="ORF">RJ639_026918</name>
</gene>
<organism evidence="5 6">
    <name type="scientific">Escallonia herrerae</name>
    <dbReference type="NCBI Taxonomy" id="1293975"/>
    <lineage>
        <taxon>Eukaryota</taxon>
        <taxon>Viridiplantae</taxon>
        <taxon>Streptophyta</taxon>
        <taxon>Embryophyta</taxon>
        <taxon>Tracheophyta</taxon>
        <taxon>Spermatophyta</taxon>
        <taxon>Magnoliopsida</taxon>
        <taxon>eudicotyledons</taxon>
        <taxon>Gunneridae</taxon>
        <taxon>Pentapetalae</taxon>
        <taxon>asterids</taxon>
        <taxon>campanulids</taxon>
        <taxon>Escalloniales</taxon>
        <taxon>Escalloniaceae</taxon>
        <taxon>Escallonia</taxon>
    </lineage>
</organism>
<dbReference type="InterPro" id="IPR023213">
    <property type="entry name" value="CAT-like_dom_sf"/>
</dbReference>
<dbReference type="Proteomes" id="UP001188597">
    <property type="component" value="Unassembled WGS sequence"/>
</dbReference>
<proteinExistence type="inferred from homology"/>
<dbReference type="AlphaFoldDB" id="A0AA88X679"/>
<comment type="caution">
    <text evidence="5">The sequence shown here is derived from an EMBL/GenBank/DDBJ whole genome shotgun (WGS) entry which is preliminary data.</text>
</comment>
<dbReference type="PANTHER" id="PTHR31623">
    <property type="entry name" value="F21J9.9"/>
    <property type="match status" value="1"/>
</dbReference>
<keyword evidence="3" id="KW-0012">Acyltransferase</keyword>
<comment type="similarity">
    <text evidence="1">Belongs to the plant acyltransferase family.</text>
</comment>
<evidence type="ECO:0000256" key="4">
    <source>
        <dbReference type="SAM" id="MobiDB-lite"/>
    </source>
</evidence>
<accession>A0AA88X679</accession>
<keyword evidence="6" id="KW-1185">Reference proteome</keyword>
<dbReference type="Pfam" id="PF02458">
    <property type="entry name" value="Transferase"/>
    <property type="match status" value="1"/>
</dbReference>
<evidence type="ECO:0000313" key="5">
    <source>
        <dbReference type="EMBL" id="KAK3040597.1"/>
    </source>
</evidence>
<evidence type="ECO:0000313" key="6">
    <source>
        <dbReference type="Proteomes" id="UP001188597"/>
    </source>
</evidence>
<dbReference type="Gene3D" id="3.30.559.10">
    <property type="entry name" value="Chloramphenicol acetyltransferase-like domain"/>
    <property type="match status" value="2"/>
</dbReference>
<dbReference type="GO" id="GO:0016746">
    <property type="term" value="F:acyltransferase activity"/>
    <property type="evidence" value="ECO:0007669"/>
    <property type="project" value="UniProtKB-KW"/>
</dbReference>
<dbReference type="EMBL" id="JAVXUP010000051">
    <property type="protein sequence ID" value="KAK3040597.1"/>
    <property type="molecule type" value="Genomic_DNA"/>
</dbReference>
<evidence type="ECO:0000256" key="2">
    <source>
        <dbReference type="ARBA" id="ARBA00022679"/>
    </source>
</evidence>
<dbReference type="PANTHER" id="PTHR31623:SF17">
    <property type="entry name" value="F21J9.9"/>
    <property type="match status" value="1"/>
</dbReference>
<sequence>MIANHLTHKRQQPRRNPLHGLVLGTPKMKVDIVSRELIKPSSPTPSDLKNFKLSFIDQCIPPSYVPLVLYFLYDETSNITQSAMSDRLRGSLSDALTLFYPLAGRMEDRSSVNCSDEGASYQEARVDGQISTIIESAEVEVLDLLVPYELNGIGLDVEEQLAIQVNLFNCGGIAIGICLSHKIGDARTFCTFIKGWAAIACKDSNFIGPIFNSASLFPPVHSSEYKPDTRSPAIQLPVERLVTKRFVFTSSAIAELKAKVVSSSSVIRPTRVEVVTALIWKCGIAAAGIDERKSSVAFHPVNLRGRMAPPLPECSFGNIFQMATAAADGETELRFLVGKLRAAFEKMDSRFTRDLLGENGVQVVNNNFKEIGKLLTQGHARVFRFSSWCGFPTYEADFGWGKPSWVSSTANFLIKDHIFLLESRLAGGIEAWVVMAEQDMTKFEQEPELLHFLVSK</sequence>
<keyword evidence="2" id="KW-0808">Transferase</keyword>
<name>A0AA88X679_9ASTE</name>
<evidence type="ECO:0000256" key="3">
    <source>
        <dbReference type="ARBA" id="ARBA00023315"/>
    </source>
</evidence>
<feature type="compositionally biased region" description="Basic residues" evidence="4">
    <location>
        <begin position="1"/>
        <end position="17"/>
    </location>
</feature>
<evidence type="ECO:0000256" key="1">
    <source>
        <dbReference type="ARBA" id="ARBA00009861"/>
    </source>
</evidence>
<evidence type="ECO:0008006" key="7">
    <source>
        <dbReference type="Google" id="ProtNLM"/>
    </source>
</evidence>
<feature type="region of interest" description="Disordered" evidence="4">
    <location>
        <begin position="1"/>
        <end position="20"/>
    </location>
</feature>
<protein>
    <recommendedName>
        <fullName evidence="7">Vinorine synthase-like</fullName>
    </recommendedName>
</protein>